<proteinExistence type="predicted"/>
<dbReference type="VEuPathDB" id="FungiDB:H257_08631"/>
<protein>
    <submittedName>
        <fullName evidence="1">Uncharacterized protein</fullName>
    </submittedName>
</protein>
<name>A0A6A5AMK7_APHAT</name>
<dbReference type="EMBL" id="VJMI01011511">
    <property type="protein sequence ID" value="KAF0752594.1"/>
    <property type="molecule type" value="Genomic_DNA"/>
</dbReference>
<evidence type="ECO:0000313" key="1">
    <source>
        <dbReference type="EMBL" id="KAF0752594.1"/>
    </source>
</evidence>
<reference evidence="1 2" key="1">
    <citation type="submission" date="2019-06" db="EMBL/GenBank/DDBJ databases">
        <title>Genomics analysis of Aphanomyces spp. identifies a new class of oomycete effector associated with host adaptation.</title>
        <authorList>
            <person name="Gaulin E."/>
        </authorList>
    </citation>
    <scope>NUCLEOTIDE SEQUENCE [LARGE SCALE GENOMIC DNA]</scope>
    <source>
        <strain evidence="1 2">E</strain>
    </source>
</reference>
<organism evidence="1 2">
    <name type="scientific">Aphanomyces astaci</name>
    <name type="common">Crayfish plague agent</name>
    <dbReference type="NCBI Taxonomy" id="112090"/>
    <lineage>
        <taxon>Eukaryota</taxon>
        <taxon>Sar</taxon>
        <taxon>Stramenopiles</taxon>
        <taxon>Oomycota</taxon>
        <taxon>Saprolegniomycetes</taxon>
        <taxon>Saprolegniales</taxon>
        <taxon>Verrucalvaceae</taxon>
        <taxon>Aphanomyces</taxon>
    </lineage>
</organism>
<dbReference type="Proteomes" id="UP000469452">
    <property type="component" value="Unassembled WGS sequence"/>
</dbReference>
<dbReference type="AlphaFoldDB" id="A0A6A5AMK7"/>
<evidence type="ECO:0000313" key="2">
    <source>
        <dbReference type="Proteomes" id="UP000469452"/>
    </source>
</evidence>
<gene>
    <name evidence="1" type="ORF">AaE_005980</name>
</gene>
<accession>A0A6A5AMK7</accession>
<comment type="caution">
    <text evidence="1">The sequence shown here is derived from an EMBL/GenBank/DDBJ whole genome shotgun (WGS) entry which is preliminary data.</text>
</comment>
<sequence>MERGHGLRETSFAVNQHRANTGDGVVGVSAVYSAYQRLDPVVSTIAPIKQGDTSPDSPWAIARLNWTMQLAIRLGIWQWDSQRLGPCPRAFDAATLTPVAITQIVSWDETHKEVKIGGGGHGNNKQVRFKRDDNGLVDIQGGLASPKTYLNTKYSSEARFSLGCAVISNDNGVETGVRHHSC</sequence>